<sequence length="86" mass="9641">VGRKVLLSDTGNSELGSGLSVVFWNYWFRRTPAAREFPPLRDRYHGHRPAIMDQENGHCIHRGGELTAIAVPLQQKVTTAIEDGNQ</sequence>
<dbReference type="Proteomes" id="UP000823775">
    <property type="component" value="Unassembled WGS sequence"/>
</dbReference>
<reference evidence="1 2" key="1">
    <citation type="journal article" date="2021" name="BMC Genomics">
        <title>Datura genome reveals duplications of psychoactive alkaloid biosynthetic genes and high mutation rate following tissue culture.</title>
        <authorList>
            <person name="Rajewski A."/>
            <person name="Carter-House D."/>
            <person name="Stajich J."/>
            <person name="Litt A."/>
        </authorList>
    </citation>
    <scope>NUCLEOTIDE SEQUENCE [LARGE SCALE GENOMIC DNA]</scope>
    <source>
        <strain evidence="1">AR-01</strain>
    </source>
</reference>
<evidence type="ECO:0000313" key="1">
    <source>
        <dbReference type="EMBL" id="MCD7472835.1"/>
    </source>
</evidence>
<organism evidence="1 2">
    <name type="scientific">Datura stramonium</name>
    <name type="common">Jimsonweed</name>
    <name type="synonym">Common thornapple</name>
    <dbReference type="NCBI Taxonomy" id="4076"/>
    <lineage>
        <taxon>Eukaryota</taxon>
        <taxon>Viridiplantae</taxon>
        <taxon>Streptophyta</taxon>
        <taxon>Embryophyta</taxon>
        <taxon>Tracheophyta</taxon>
        <taxon>Spermatophyta</taxon>
        <taxon>Magnoliopsida</taxon>
        <taxon>eudicotyledons</taxon>
        <taxon>Gunneridae</taxon>
        <taxon>Pentapetalae</taxon>
        <taxon>asterids</taxon>
        <taxon>lamiids</taxon>
        <taxon>Solanales</taxon>
        <taxon>Solanaceae</taxon>
        <taxon>Solanoideae</taxon>
        <taxon>Datureae</taxon>
        <taxon>Datura</taxon>
    </lineage>
</organism>
<feature type="non-terminal residue" evidence="1">
    <location>
        <position position="1"/>
    </location>
</feature>
<gene>
    <name evidence="1" type="ORF">HAX54_014232</name>
</gene>
<dbReference type="EMBL" id="JACEIK010001881">
    <property type="protein sequence ID" value="MCD7472835.1"/>
    <property type="molecule type" value="Genomic_DNA"/>
</dbReference>
<protein>
    <submittedName>
        <fullName evidence="1">Uncharacterized protein</fullName>
    </submittedName>
</protein>
<evidence type="ECO:0000313" key="2">
    <source>
        <dbReference type="Proteomes" id="UP000823775"/>
    </source>
</evidence>
<name>A0ABS8TMT0_DATST</name>
<proteinExistence type="predicted"/>
<comment type="caution">
    <text evidence="1">The sequence shown here is derived from an EMBL/GenBank/DDBJ whole genome shotgun (WGS) entry which is preliminary data.</text>
</comment>
<keyword evidence="2" id="KW-1185">Reference proteome</keyword>
<accession>A0ABS8TMT0</accession>